<dbReference type="GO" id="GO:0005764">
    <property type="term" value="C:lysosome"/>
    <property type="evidence" value="ECO:0007669"/>
    <property type="project" value="TreeGrafter"/>
</dbReference>
<comment type="caution">
    <text evidence="9">The sequence shown here is derived from an EMBL/GenBank/DDBJ whole genome shotgun (WGS) entry which is preliminary data.</text>
</comment>
<dbReference type="InterPro" id="IPR057739">
    <property type="entry name" value="Glyco_hydro_29_N"/>
</dbReference>
<sequence length="622" mass="68857">MIGRSWGSTLLAVVVTAALAGGIPGQSQTGPNQTGAAQTETALAGHDHLPKPPSGPGTNYAVDDPFTAQRTQWWRDDRFGMFIHFGVYSHLAGEYRRPDGTTCRDAEWIKRQCGIPQDEYERIAARFNPADFDADAIARTAKEAGQKYIVITSKHHDGYALWPTKVNRWNLRDHSSFDKRRDIFAELKAATERHGIKLGFYYSIWDWNDRDFADPARFDTYKRRMYAQLKELVDRYRPKVFWFDGEWSTDRPNNPWLTQDGEGLEAYVRALDPNIVVNNRVGKRRLSDGDTGTPEQTIPAAPVNGQLWESCMTINGTWGHAAWDNRWKSPVDLTRNLISIASRSGNYLLNVGPDGSGRIPQESVDRLRAMGDWLRQNGHSDAVYGAGTPGIVAEPKWGVVSRRGNTLYASVYQWDSSLTLKALSPFGITGARVLGSEQRVDVSRAGDTVTISPSGQPTNAVASVIAIDVTPPAEAPPGTGTGLTGSYFANRNGGGTPTVSKLAPQINFNWKYTGSPDPGILYSGFAARWNGFLQPRHTETYQISTLTSNTVRLWIDDKLVIDDWVDHGPVIHSISVPLVAGQRHKIRIDVKKESNEATAKLLWSSPNTPQQIVPVTQLYPAG</sequence>
<keyword evidence="5" id="KW-0378">Hydrolase</keyword>
<dbReference type="AlphaFoldDB" id="A0A428ZTY8"/>
<protein>
    <recommendedName>
        <fullName evidence="3">alpha-L-fucosidase</fullName>
        <ecNumber evidence="3">3.2.1.51</ecNumber>
    </recommendedName>
</protein>
<comment type="function">
    <text evidence="1">Alpha-L-fucosidase is responsible for hydrolyzing the alpha-1,6-linked fucose joined to the reducing-end N-acetylglucosamine of the carbohydrate moieties of glycoproteins.</text>
</comment>
<dbReference type="Gene3D" id="3.90.182.10">
    <property type="entry name" value="Toxin - Anthrax Protective Antigen,domain 1"/>
    <property type="match status" value="1"/>
</dbReference>
<dbReference type="InterPro" id="IPR016286">
    <property type="entry name" value="FUC_metazoa-typ"/>
</dbReference>
<dbReference type="InterPro" id="IPR000933">
    <property type="entry name" value="Glyco_hydro_29"/>
</dbReference>
<evidence type="ECO:0000256" key="4">
    <source>
        <dbReference type="ARBA" id="ARBA00022729"/>
    </source>
</evidence>
<evidence type="ECO:0000256" key="7">
    <source>
        <dbReference type="SAM" id="SignalP"/>
    </source>
</evidence>
<accession>A0A428ZTY8</accession>
<dbReference type="SMART" id="SM00812">
    <property type="entry name" value="Alpha_L_fucos"/>
    <property type="match status" value="1"/>
</dbReference>
<dbReference type="SMART" id="SM00758">
    <property type="entry name" value="PA14"/>
    <property type="match status" value="1"/>
</dbReference>
<dbReference type="RefSeq" id="WP_037256427.1">
    <property type="nucleotide sequence ID" value="NZ_QHKI01000001.1"/>
</dbReference>
<dbReference type="GO" id="GO:0006004">
    <property type="term" value="P:fucose metabolic process"/>
    <property type="evidence" value="ECO:0007669"/>
    <property type="project" value="InterPro"/>
</dbReference>
<evidence type="ECO:0000256" key="2">
    <source>
        <dbReference type="ARBA" id="ARBA00007951"/>
    </source>
</evidence>
<keyword evidence="4 7" id="KW-0732">Signal</keyword>
<reference evidence="9 10" key="1">
    <citation type="submission" date="2018-05" db="EMBL/GenBank/DDBJ databases">
        <title>Evolution of GPA BGCs.</title>
        <authorList>
            <person name="Waglechner N."/>
            <person name="Wright G.D."/>
        </authorList>
    </citation>
    <scope>NUCLEOTIDE SEQUENCE [LARGE SCALE GENOMIC DNA]</scope>
    <source>
        <strain evidence="9 10">A82846</strain>
    </source>
</reference>
<feature type="domain" description="PA14" evidence="8">
    <location>
        <begin position="478"/>
        <end position="617"/>
    </location>
</feature>
<dbReference type="Proteomes" id="UP000287547">
    <property type="component" value="Unassembled WGS sequence"/>
</dbReference>
<dbReference type="SUPFAM" id="SSF51445">
    <property type="entry name" value="(Trans)glycosidases"/>
    <property type="match status" value="1"/>
</dbReference>
<gene>
    <name evidence="9" type="ORF">DMH04_00310</name>
</gene>
<proteinExistence type="inferred from homology"/>
<evidence type="ECO:0000313" key="10">
    <source>
        <dbReference type="Proteomes" id="UP000287547"/>
    </source>
</evidence>
<organism evidence="9 10">
    <name type="scientific">Kibdelosporangium aridum</name>
    <dbReference type="NCBI Taxonomy" id="2030"/>
    <lineage>
        <taxon>Bacteria</taxon>
        <taxon>Bacillati</taxon>
        <taxon>Actinomycetota</taxon>
        <taxon>Actinomycetes</taxon>
        <taxon>Pseudonocardiales</taxon>
        <taxon>Pseudonocardiaceae</taxon>
        <taxon>Kibdelosporangium</taxon>
    </lineage>
</organism>
<evidence type="ECO:0000259" key="8">
    <source>
        <dbReference type="PROSITE" id="PS51820"/>
    </source>
</evidence>
<dbReference type="InterPro" id="IPR011658">
    <property type="entry name" value="PA14_dom"/>
</dbReference>
<evidence type="ECO:0000313" key="9">
    <source>
        <dbReference type="EMBL" id="RSM91487.1"/>
    </source>
</evidence>
<dbReference type="Pfam" id="PF01120">
    <property type="entry name" value="Alpha_L_fucos"/>
    <property type="match status" value="1"/>
</dbReference>
<dbReference type="EMBL" id="QHKI01000001">
    <property type="protein sequence ID" value="RSM91487.1"/>
    <property type="molecule type" value="Genomic_DNA"/>
</dbReference>
<dbReference type="PANTHER" id="PTHR10030">
    <property type="entry name" value="ALPHA-L-FUCOSIDASE"/>
    <property type="match status" value="1"/>
</dbReference>
<comment type="similarity">
    <text evidence="2">Belongs to the glycosyl hydrolase 29 family.</text>
</comment>
<keyword evidence="6" id="KW-0326">Glycosidase</keyword>
<dbReference type="Gene3D" id="3.20.20.80">
    <property type="entry name" value="Glycosidases"/>
    <property type="match status" value="1"/>
</dbReference>
<evidence type="ECO:0000256" key="3">
    <source>
        <dbReference type="ARBA" id="ARBA00012662"/>
    </source>
</evidence>
<dbReference type="PRINTS" id="PR00741">
    <property type="entry name" value="GLHYDRLASE29"/>
</dbReference>
<dbReference type="SUPFAM" id="SSF56988">
    <property type="entry name" value="Anthrax protective antigen"/>
    <property type="match status" value="1"/>
</dbReference>
<feature type="signal peptide" evidence="7">
    <location>
        <begin position="1"/>
        <end position="20"/>
    </location>
</feature>
<dbReference type="Pfam" id="PF07691">
    <property type="entry name" value="PA14"/>
    <property type="match status" value="1"/>
</dbReference>
<name>A0A428ZTY8_KIBAR</name>
<dbReference type="PANTHER" id="PTHR10030:SF37">
    <property type="entry name" value="ALPHA-L-FUCOSIDASE-RELATED"/>
    <property type="match status" value="1"/>
</dbReference>
<dbReference type="InterPro" id="IPR037524">
    <property type="entry name" value="PA14/GLEYA"/>
</dbReference>
<feature type="chain" id="PRO_5038524429" description="alpha-L-fucosidase" evidence="7">
    <location>
        <begin position="21"/>
        <end position="622"/>
    </location>
</feature>
<dbReference type="GO" id="GO:0004560">
    <property type="term" value="F:alpha-L-fucosidase activity"/>
    <property type="evidence" value="ECO:0007669"/>
    <property type="project" value="InterPro"/>
</dbReference>
<dbReference type="PROSITE" id="PS51820">
    <property type="entry name" value="PA14"/>
    <property type="match status" value="1"/>
</dbReference>
<evidence type="ECO:0000256" key="5">
    <source>
        <dbReference type="ARBA" id="ARBA00022801"/>
    </source>
</evidence>
<dbReference type="GO" id="GO:0016139">
    <property type="term" value="P:glycoside catabolic process"/>
    <property type="evidence" value="ECO:0007669"/>
    <property type="project" value="TreeGrafter"/>
</dbReference>
<evidence type="ECO:0000256" key="6">
    <source>
        <dbReference type="ARBA" id="ARBA00023295"/>
    </source>
</evidence>
<dbReference type="InterPro" id="IPR017853">
    <property type="entry name" value="GH"/>
</dbReference>
<evidence type="ECO:0000256" key="1">
    <source>
        <dbReference type="ARBA" id="ARBA00004071"/>
    </source>
</evidence>
<dbReference type="EC" id="3.2.1.51" evidence="3"/>
<dbReference type="OrthoDB" id="5526311at2"/>